<evidence type="ECO:0000256" key="3">
    <source>
        <dbReference type="ARBA" id="ARBA00022771"/>
    </source>
</evidence>
<dbReference type="Gene3D" id="4.10.60.10">
    <property type="entry name" value="Zinc finger, CCHC-type"/>
    <property type="match status" value="1"/>
</dbReference>
<reference evidence="10" key="1">
    <citation type="submission" date="2020-05" db="EMBL/GenBank/DDBJ databases">
        <title>Phylogenomic resolution of chytrid fungi.</title>
        <authorList>
            <person name="Stajich J.E."/>
            <person name="Amses K."/>
            <person name="Simmons R."/>
            <person name="Seto K."/>
            <person name="Myers J."/>
            <person name="Bonds A."/>
            <person name="Quandt C.A."/>
            <person name="Barry K."/>
            <person name="Liu P."/>
            <person name="Grigoriev I."/>
            <person name="Longcore J.E."/>
            <person name="James T.Y."/>
        </authorList>
    </citation>
    <scope>NUCLEOTIDE SEQUENCE</scope>
    <source>
        <strain evidence="10">PLAUS21</strain>
    </source>
</reference>
<dbReference type="GO" id="GO:0061630">
    <property type="term" value="F:ubiquitin protein ligase activity"/>
    <property type="evidence" value="ECO:0007669"/>
    <property type="project" value="InterPro"/>
</dbReference>
<dbReference type="InterPro" id="IPR001841">
    <property type="entry name" value="Znf_RING"/>
</dbReference>
<keyword evidence="4" id="KW-0862">Zinc</keyword>
<keyword evidence="11" id="KW-1185">Reference proteome</keyword>
<dbReference type="PROSITE" id="PS50089">
    <property type="entry name" value="ZF_RING_2"/>
    <property type="match status" value="1"/>
</dbReference>
<protein>
    <recommendedName>
        <fullName evidence="12">RING-type domain-containing protein</fullName>
    </recommendedName>
</protein>
<evidence type="ECO:0000256" key="2">
    <source>
        <dbReference type="ARBA" id="ARBA00022723"/>
    </source>
</evidence>
<dbReference type="InterPro" id="IPR013083">
    <property type="entry name" value="Znf_RING/FYVE/PHD"/>
</dbReference>
<evidence type="ECO:0000256" key="4">
    <source>
        <dbReference type="ARBA" id="ARBA00022833"/>
    </source>
</evidence>
<dbReference type="InterPro" id="IPR033489">
    <property type="entry name" value="RBBP6"/>
</dbReference>
<keyword evidence="5" id="KW-0539">Nucleus</keyword>
<dbReference type="Gene3D" id="3.30.40.10">
    <property type="entry name" value="Zinc/RING finger domain, C3HC4 (zinc finger)"/>
    <property type="match status" value="1"/>
</dbReference>
<dbReference type="GO" id="GO:0005634">
    <property type="term" value="C:nucleus"/>
    <property type="evidence" value="ECO:0007669"/>
    <property type="project" value="UniProtKB-SubCell"/>
</dbReference>
<feature type="domain" description="DWNN" evidence="9">
    <location>
        <begin position="1"/>
        <end position="44"/>
    </location>
</feature>
<evidence type="ECO:0000256" key="7">
    <source>
        <dbReference type="SAM" id="MobiDB-lite"/>
    </source>
</evidence>
<sequence>MIKKKLGKGTDFDLAVFNAQTNEEYTDDGAIIQRNTSVLASRLPAAKPGKGTAQRYLGVVAPIIPKQAVKPVAIPKMPIRPMGSGTNTATNEMDGIQQMFKQQAQQWEDTQEKLATNLHPLDIHVIDVVKKVPVVNQGHYINVCPTIGDANYDNKPKIKRATGIPNTFLQTVDNKEAVERGLMLTTDGNFVVPVFNEDKWNKIQQKNKTLKSIGDAYHTAPVPPSLSCFICKKLLKDCVTSPCCNTNFCDECAQQELYDPVDASMRYRCPSCERKLAPDQLKINREVRKKVDEHLKSHIQSKDEDRKRKHEDDDVGERKKR</sequence>
<keyword evidence="2" id="KW-0479">Metal-binding</keyword>
<dbReference type="SUPFAM" id="SSF57850">
    <property type="entry name" value="RING/U-box"/>
    <property type="match status" value="1"/>
</dbReference>
<dbReference type="PANTHER" id="PTHR15439">
    <property type="entry name" value="RETINOBLASTOMA-BINDING PROTEIN 6"/>
    <property type="match status" value="1"/>
</dbReference>
<dbReference type="SMART" id="SM01180">
    <property type="entry name" value="DWNN"/>
    <property type="match status" value="1"/>
</dbReference>
<dbReference type="Gene3D" id="3.10.20.90">
    <property type="entry name" value="Phosphatidylinositol 3-kinase Catalytic Subunit, Chain A, domain 1"/>
    <property type="match status" value="1"/>
</dbReference>
<evidence type="ECO:0000259" key="9">
    <source>
        <dbReference type="PROSITE" id="PS51282"/>
    </source>
</evidence>
<name>A0AAD5UH57_9FUNG</name>
<dbReference type="EMBL" id="JADGKB010000037">
    <property type="protein sequence ID" value="KAJ3257560.1"/>
    <property type="molecule type" value="Genomic_DNA"/>
</dbReference>
<evidence type="ECO:0000259" key="8">
    <source>
        <dbReference type="PROSITE" id="PS50089"/>
    </source>
</evidence>
<evidence type="ECO:0000256" key="6">
    <source>
        <dbReference type="PROSITE-ProRule" id="PRU00175"/>
    </source>
</evidence>
<evidence type="ECO:0000256" key="5">
    <source>
        <dbReference type="ARBA" id="ARBA00023242"/>
    </source>
</evidence>
<dbReference type="GO" id="GO:0006397">
    <property type="term" value="P:mRNA processing"/>
    <property type="evidence" value="ECO:0007669"/>
    <property type="project" value="InterPro"/>
</dbReference>
<feature type="domain" description="RING-type" evidence="8">
    <location>
        <begin position="228"/>
        <end position="273"/>
    </location>
</feature>
<evidence type="ECO:0008006" key="12">
    <source>
        <dbReference type="Google" id="ProtNLM"/>
    </source>
</evidence>
<feature type="region of interest" description="Disordered" evidence="7">
    <location>
        <begin position="292"/>
        <end position="321"/>
    </location>
</feature>
<gene>
    <name evidence="10" type="ORF">HK103_004469</name>
</gene>
<evidence type="ECO:0000313" key="10">
    <source>
        <dbReference type="EMBL" id="KAJ3257560.1"/>
    </source>
</evidence>
<evidence type="ECO:0000256" key="1">
    <source>
        <dbReference type="ARBA" id="ARBA00004123"/>
    </source>
</evidence>
<accession>A0AAD5UH57</accession>
<dbReference type="PANTHER" id="PTHR15439:SF0">
    <property type="entry name" value="CELL DIVISION CYCLE AND APOPTOSIS REGULATOR PROTEIN 1-RELATED"/>
    <property type="match status" value="1"/>
</dbReference>
<dbReference type="Pfam" id="PF08783">
    <property type="entry name" value="DWNN"/>
    <property type="match status" value="1"/>
</dbReference>
<feature type="compositionally biased region" description="Basic and acidic residues" evidence="7">
    <location>
        <begin position="292"/>
        <end position="312"/>
    </location>
</feature>
<dbReference type="InterPro" id="IPR014891">
    <property type="entry name" value="DWNN_domain"/>
</dbReference>
<keyword evidence="3 6" id="KW-0863">Zinc-finger</keyword>
<comment type="caution">
    <text evidence="10">The sequence shown here is derived from an EMBL/GenBank/DDBJ whole genome shotgun (WGS) entry which is preliminary data.</text>
</comment>
<comment type="subcellular location">
    <subcellularLocation>
        <location evidence="1">Nucleus</location>
    </subcellularLocation>
</comment>
<dbReference type="CDD" id="cd16620">
    <property type="entry name" value="vRING-HC-C4C4_RBBP6"/>
    <property type="match status" value="1"/>
</dbReference>
<evidence type="ECO:0000313" key="11">
    <source>
        <dbReference type="Proteomes" id="UP001210925"/>
    </source>
</evidence>
<dbReference type="GO" id="GO:0008270">
    <property type="term" value="F:zinc ion binding"/>
    <property type="evidence" value="ECO:0007669"/>
    <property type="project" value="UniProtKB-KW"/>
</dbReference>
<dbReference type="AlphaFoldDB" id="A0AAD5UH57"/>
<organism evidence="10 11">
    <name type="scientific">Boothiomyces macroporosus</name>
    <dbReference type="NCBI Taxonomy" id="261099"/>
    <lineage>
        <taxon>Eukaryota</taxon>
        <taxon>Fungi</taxon>
        <taxon>Fungi incertae sedis</taxon>
        <taxon>Chytridiomycota</taxon>
        <taxon>Chytridiomycota incertae sedis</taxon>
        <taxon>Chytridiomycetes</taxon>
        <taxon>Rhizophydiales</taxon>
        <taxon>Terramycetaceae</taxon>
        <taxon>Boothiomyces</taxon>
    </lineage>
</organism>
<dbReference type="PROSITE" id="PS51282">
    <property type="entry name" value="DWNN"/>
    <property type="match status" value="1"/>
</dbReference>
<proteinExistence type="predicted"/>
<dbReference type="Proteomes" id="UP001210925">
    <property type="component" value="Unassembled WGS sequence"/>
</dbReference>
<dbReference type="GO" id="GO:0006511">
    <property type="term" value="P:ubiquitin-dependent protein catabolic process"/>
    <property type="evidence" value="ECO:0007669"/>
    <property type="project" value="TreeGrafter"/>
</dbReference>
<dbReference type="GO" id="GO:0016567">
    <property type="term" value="P:protein ubiquitination"/>
    <property type="evidence" value="ECO:0007669"/>
    <property type="project" value="InterPro"/>
</dbReference>